<accession>A0A6A4VXB9</accession>
<dbReference type="AlphaFoldDB" id="A0A6A4VXB9"/>
<gene>
    <name evidence="2" type="ORF">FJT64_007057</name>
</gene>
<feature type="compositionally biased region" description="Low complexity" evidence="1">
    <location>
        <begin position="9"/>
        <end position="20"/>
    </location>
</feature>
<feature type="region of interest" description="Disordered" evidence="1">
    <location>
        <begin position="115"/>
        <end position="135"/>
    </location>
</feature>
<keyword evidence="3" id="KW-1185">Reference proteome</keyword>
<name>A0A6A4VXB9_AMPAM</name>
<reference evidence="2 3" key="1">
    <citation type="submission" date="2019-07" db="EMBL/GenBank/DDBJ databases">
        <title>Draft genome assembly of a fouling barnacle, Amphibalanus amphitrite (Darwin, 1854): The first reference genome for Thecostraca.</title>
        <authorList>
            <person name="Kim W."/>
        </authorList>
    </citation>
    <scope>NUCLEOTIDE SEQUENCE [LARGE SCALE GENOMIC DNA]</scope>
    <source>
        <strain evidence="2">SNU_AA5</strain>
        <tissue evidence="2">Soma without cirri and trophi</tissue>
    </source>
</reference>
<organism evidence="2 3">
    <name type="scientific">Amphibalanus amphitrite</name>
    <name type="common">Striped barnacle</name>
    <name type="synonym">Balanus amphitrite</name>
    <dbReference type="NCBI Taxonomy" id="1232801"/>
    <lineage>
        <taxon>Eukaryota</taxon>
        <taxon>Metazoa</taxon>
        <taxon>Ecdysozoa</taxon>
        <taxon>Arthropoda</taxon>
        <taxon>Crustacea</taxon>
        <taxon>Multicrustacea</taxon>
        <taxon>Cirripedia</taxon>
        <taxon>Thoracica</taxon>
        <taxon>Thoracicalcarea</taxon>
        <taxon>Balanomorpha</taxon>
        <taxon>Balanoidea</taxon>
        <taxon>Balanidae</taxon>
        <taxon>Amphibalaninae</taxon>
        <taxon>Amphibalanus</taxon>
    </lineage>
</organism>
<feature type="compositionally biased region" description="Polar residues" evidence="1">
    <location>
        <begin position="29"/>
        <end position="38"/>
    </location>
</feature>
<feature type="region of interest" description="Disordered" evidence="1">
    <location>
        <begin position="1"/>
        <end position="53"/>
    </location>
</feature>
<dbReference type="EMBL" id="VIIS01001616">
    <property type="protein sequence ID" value="KAF0295502.1"/>
    <property type="molecule type" value="Genomic_DNA"/>
</dbReference>
<comment type="caution">
    <text evidence="2">The sequence shown here is derived from an EMBL/GenBank/DDBJ whole genome shotgun (WGS) entry which is preliminary data.</text>
</comment>
<proteinExistence type="predicted"/>
<evidence type="ECO:0000313" key="2">
    <source>
        <dbReference type="EMBL" id="KAF0295502.1"/>
    </source>
</evidence>
<evidence type="ECO:0008006" key="4">
    <source>
        <dbReference type="Google" id="ProtNLM"/>
    </source>
</evidence>
<dbReference type="SUPFAM" id="SSF47391">
    <property type="entry name" value="Dimerization-anchoring domain of cAMP-dependent PK regulatory subunit"/>
    <property type="match status" value="1"/>
</dbReference>
<dbReference type="Proteomes" id="UP000440578">
    <property type="component" value="Unassembled WGS sequence"/>
</dbReference>
<sequence>MSSDRSTAETEPASPAAPTAGLPPPVDVGQTQPLQNDFQAPVAAENNYDDGALHPNQVAALQQHLAALRRENEAYLARHGELRTVVSDFIAGVVDRQPEDVRDFAAQFFAQANRKKKAKEAAAAQRSGGGEQQGQ</sequence>
<evidence type="ECO:0000313" key="3">
    <source>
        <dbReference type="Proteomes" id="UP000440578"/>
    </source>
</evidence>
<evidence type="ECO:0000256" key="1">
    <source>
        <dbReference type="SAM" id="MobiDB-lite"/>
    </source>
</evidence>
<protein>
    <recommendedName>
        <fullName evidence="4">RIIa domain-containing protein 1</fullName>
    </recommendedName>
</protein>